<comment type="caution">
    <text evidence="1">The sequence shown here is derived from an EMBL/GenBank/DDBJ whole genome shotgun (WGS) entry which is preliminary data.</text>
</comment>
<name>A0A0F9HFC0_9ZZZZ</name>
<proteinExistence type="predicted"/>
<reference evidence="1" key="1">
    <citation type="journal article" date="2015" name="Nature">
        <title>Complex archaea that bridge the gap between prokaryotes and eukaryotes.</title>
        <authorList>
            <person name="Spang A."/>
            <person name="Saw J.H."/>
            <person name="Jorgensen S.L."/>
            <person name="Zaremba-Niedzwiedzka K."/>
            <person name="Martijn J."/>
            <person name="Lind A.E."/>
            <person name="van Eijk R."/>
            <person name="Schleper C."/>
            <person name="Guy L."/>
            <person name="Ettema T.J."/>
        </authorList>
    </citation>
    <scope>NUCLEOTIDE SEQUENCE</scope>
</reference>
<evidence type="ECO:0000313" key="1">
    <source>
        <dbReference type="EMBL" id="KKL73777.1"/>
    </source>
</evidence>
<accession>A0A0F9HFC0</accession>
<dbReference type="EMBL" id="LAZR01024858">
    <property type="protein sequence ID" value="KKL73777.1"/>
    <property type="molecule type" value="Genomic_DNA"/>
</dbReference>
<organism evidence="1">
    <name type="scientific">marine sediment metagenome</name>
    <dbReference type="NCBI Taxonomy" id="412755"/>
    <lineage>
        <taxon>unclassified sequences</taxon>
        <taxon>metagenomes</taxon>
        <taxon>ecological metagenomes</taxon>
    </lineage>
</organism>
<protein>
    <submittedName>
        <fullName evidence="1">Uncharacterized protein</fullName>
    </submittedName>
</protein>
<dbReference type="AlphaFoldDB" id="A0A0F9HFC0"/>
<gene>
    <name evidence="1" type="ORF">LCGC14_2071550</name>
</gene>
<sequence>MECLQCKKPVRWYHRKKKGPIYKGKRLYVFHRTCKKVWRESISEQIEIEETFDEANVGFTHLGERF</sequence>